<dbReference type="Pfam" id="PF08213">
    <property type="entry name" value="COX24_C"/>
    <property type="match status" value="1"/>
</dbReference>
<evidence type="ECO:0000259" key="1">
    <source>
        <dbReference type="SMART" id="SM01155"/>
    </source>
</evidence>
<comment type="caution">
    <text evidence="2">The sequence shown here is derived from an EMBL/GenBank/DDBJ whole genome shotgun (WGS) entry which is preliminary data.</text>
</comment>
<sequence>MIRHAVIKRGSVPLTSLFRHMHISSGGTPGSFSPSNGSYLALRSTLWAADKKEQEPAAFFNHDYRRTSLINPSMVAQARSSIVEMPIHSLIRPSIGIPPEMLRRSEYQTPSVPKITPLEIPTSQGNLQKEIRDSPDTPSRIEKQAARLIVIRRSKMNKHKLRKLRKKMKYVWAKIRLRRKIKREKEYLNSKMDLIKAAQKFDAKEYVAGIIQRAKECETPVQRRWTDPLMPEWYKEQELTKIAKHKRYQKMINLYLNKAININWKEKKKY</sequence>
<keyword evidence="3" id="KW-1185">Reference proteome</keyword>
<proteinExistence type="predicted"/>
<dbReference type="EMBL" id="CAXLJM020000004">
    <property type="protein sequence ID" value="CAL8069914.1"/>
    <property type="molecule type" value="Genomic_DNA"/>
</dbReference>
<evidence type="ECO:0000313" key="3">
    <source>
        <dbReference type="Proteomes" id="UP001642540"/>
    </source>
</evidence>
<accession>A0ABP1PND0</accession>
<reference evidence="2 3" key="1">
    <citation type="submission" date="2024-08" db="EMBL/GenBank/DDBJ databases">
        <authorList>
            <person name="Cucini C."/>
            <person name="Frati F."/>
        </authorList>
    </citation>
    <scope>NUCLEOTIDE SEQUENCE [LARGE SCALE GENOMIC DNA]</scope>
</reference>
<evidence type="ECO:0000313" key="2">
    <source>
        <dbReference type="EMBL" id="CAL8069914.1"/>
    </source>
</evidence>
<protein>
    <recommendedName>
        <fullName evidence="1">Ribosomal protein mS38 C-terminal domain-containing protein</fullName>
    </recommendedName>
</protein>
<gene>
    <name evidence="2" type="ORF">ODALV1_LOCUS990</name>
</gene>
<dbReference type="SMART" id="SM01155">
    <property type="entry name" value="DUF1713"/>
    <property type="match status" value="1"/>
</dbReference>
<name>A0ABP1PND0_9HEXA</name>
<organism evidence="2 3">
    <name type="scientific">Orchesella dallaii</name>
    <dbReference type="NCBI Taxonomy" id="48710"/>
    <lineage>
        <taxon>Eukaryota</taxon>
        <taxon>Metazoa</taxon>
        <taxon>Ecdysozoa</taxon>
        <taxon>Arthropoda</taxon>
        <taxon>Hexapoda</taxon>
        <taxon>Collembola</taxon>
        <taxon>Entomobryomorpha</taxon>
        <taxon>Entomobryoidea</taxon>
        <taxon>Orchesellidae</taxon>
        <taxon>Orchesellinae</taxon>
        <taxon>Orchesella</taxon>
    </lineage>
</organism>
<feature type="domain" description="Ribosomal protein mS38 C-terminal" evidence="1">
    <location>
        <begin position="144"/>
        <end position="177"/>
    </location>
</feature>
<dbReference type="Proteomes" id="UP001642540">
    <property type="component" value="Unassembled WGS sequence"/>
</dbReference>
<dbReference type="InterPro" id="IPR013177">
    <property type="entry name" value="Ribosomal_mS38_C"/>
</dbReference>